<name>A0A7N2MAJ0_QUELO</name>
<dbReference type="Proteomes" id="UP000594261">
    <property type="component" value="Chromosome 8"/>
</dbReference>
<feature type="compositionally biased region" description="Polar residues" evidence="1">
    <location>
        <begin position="36"/>
        <end position="46"/>
    </location>
</feature>
<protein>
    <submittedName>
        <fullName evidence="2">Uncharacterized protein</fullName>
    </submittedName>
</protein>
<reference evidence="2 3" key="1">
    <citation type="journal article" date="2016" name="G3 (Bethesda)">
        <title>First Draft Assembly and Annotation of the Genome of a California Endemic Oak Quercus lobata Nee (Fagaceae).</title>
        <authorList>
            <person name="Sork V.L."/>
            <person name="Fitz-Gibbon S.T."/>
            <person name="Puiu D."/>
            <person name="Crepeau M."/>
            <person name="Gugger P.F."/>
            <person name="Sherman R."/>
            <person name="Stevens K."/>
            <person name="Langley C.H."/>
            <person name="Pellegrini M."/>
            <person name="Salzberg S.L."/>
        </authorList>
    </citation>
    <scope>NUCLEOTIDE SEQUENCE [LARGE SCALE GENOMIC DNA]</scope>
    <source>
        <strain evidence="2 3">cv. SW786</strain>
    </source>
</reference>
<organism evidence="2 3">
    <name type="scientific">Quercus lobata</name>
    <name type="common">Valley oak</name>
    <dbReference type="NCBI Taxonomy" id="97700"/>
    <lineage>
        <taxon>Eukaryota</taxon>
        <taxon>Viridiplantae</taxon>
        <taxon>Streptophyta</taxon>
        <taxon>Embryophyta</taxon>
        <taxon>Tracheophyta</taxon>
        <taxon>Spermatophyta</taxon>
        <taxon>Magnoliopsida</taxon>
        <taxon>eudicotyledons</taxon>
        <taxon>Gunneridae</taxon>
        <taxon>Pentapetalae</taxon>
        <taxon>rosids</taxon>
        <taxon>fabids</taxon>
        <taxon>Fagales</taxon>
        <taxon>Fagaceae</taxon>
        <taxon>Quercus</taxon>
    </lineage>
</organism>
<reference evidence="2" key="2">
    <citation type="submission" date="2021-01" db="UniProtKB">
        <authorList>
            <consortium name="EnsemblPlants"/>
        </authorList>
    </citation>
    <scope>IDENTIFICATION</scope>
</reference>
<dbReference type="OMA" id="LRWFNFR"/>
<evidence type="ECO:0000256" key="1">
    <source>
        <dbReference type="SAM" id="MobiDB-lite"/>
    </source>
</evidence>
<evidence type="ECO:0000313" key="2">
    <source>
        <dbReference type="EnsemblPlants" id="QL08p019254:mrna:CDS:1"/>
    </source>
</evidence>
<dbReference type="InParanoid" id="A0A7N2MAJ0"/>
<dbReference type="EnsemblPlants" id="QL08p019254:mrna">
    <property type="protein sequence ID" value="QL08p019254:mrna:CDS:1"/>
    <property type="gene ID" value="QL08p019254"/>
</dbReference>
<proteinExistence type="predicted"/>
<dbReference type="AlphaFoldDB" id="A0A7N2MAJ0"/>
<dbReference type="Gramene" id="QL08p019254:mrna">
    <property type="protein sequence ID" value="QL08p019254:mrna:CDS:1"/>
    <property type="gene ID" value="QL08p019254"/>
</dbReference>
<sequence length="118" mass="13360">MQRIPHKSQAAQRLQVPAGRSSLNRDAMEGHRGLRKNNNYAVSSSPRPRPVCTCSNHPGAVKCTRHGYAVPHTETLKKRSARKEVLRRALTPPPRRLSLRWFNFRPTPSRLSNMSVAN</sequence>
<dbReference type="EMBL" id="LRBV02000008">
    <property type="status" value="NOT_ANNOTATED_CDS"/>
    <property type="molecule type" value="Genomic_DNA"/>
</dbReference>
<evidence type="ECO:0000313" key="3">
    <source>
        <dbReference type="Proteomes" id="UP000594261"/>
    </source>
</evidence>
<feature type="region of interest" description="Disordered" evidence="1">
    <location>
        <begin position="1"/>
        <end position="50"/>
    </location>
</feature>
<keyword evidence="3" id="KW-1185">Reference proteome</keyword>
<accession>A0A7N2MAJ0</accession>